<feature type="domain" description="Major facilitator superfamily (MFS) profile" evidence="8">
    <location>
        <begin position="14"/>
        <end position="454"/>
    </location>
</feature>
<protein>
    <submittedName>
        <fullName evidence="9">Arabinose efflux permease</fullName>
    </submittedName>
</protein>
<dbReference type="InterPro" id="IPR011701">
    <property type="entry name" value="MFS"/>
</dbReference>
<keyword evidence="10" id="KW-1185">Reference proteome</keyword>
<dbReference type="SUPFAM" id="SSF103473">
    <property type="entry name" value="MFS general substrate transporter"/>
    <property type="match status" value="1"/>
</dbReference>
<feature type="transmembrane region" description="Helical" evidence="7">
    <location>
        <begin position="224"/>
        <end position="246"/>
    </location>
</feature>
<evidence type="ECO:0000256" key="2">
    <source>
        <dbReference type="ARBA" id="ARBA00022448"/>
    </source>
</evidence>
<dbReference type="AlphaFoldDB" id="A0A0A7S026"/>
<feature type="transmembrane region" description="Helical" evidence="7">
    <location>
        <begin position="297"/>
        <end position="318"/>
    </location>
</feature>
<dbReference type="Gene3D" id="1.20.1720.10">
    <property type="entry name" value="Multidrug resistance protein D"/>
    <property type="match status" value="1"/>
</dbReference>
<evidence type="ECO:0000259" key="8">
    <source>
        <dbReference type="PROSITE" id="PS50850"/>
    </source>
</evidence>
<sequence length="454" mass="50104">MTKVADSSKPIFSIYIICCLGLFLSTLDTGIINLALNAFSINFDVSLEYIGLSVTLYLLFLIIFLIPSGWLGDFWGQKKALILGFLLLGITSLIAGLSESANQLILSRCGQGIGAALLQANCLGLAGLQSSEQKIRLNSFIMLAISLGPILGPSFGGIILKLWGWQFLFLINVPLCIVGCFFCLKINNAVKRLMRKTFDLNGMILFFIMLVGCVSLIYSNNINLSLIETSFIGISTLIIFIFFWRIESKCSNPFFPVKLLLTSSIRYISISSLIFGLTAGIIFSASPIIFIRETSYTIDYIGLICTASPIGVILSVFVKKVMNSNYDKIILIYALPLMLFAFALFFLVSFNISVFNYVIAALCYGLGGGLFQSSLIQIAMDQKEDKQSMIGGLLRLFQNGGIIIGAACSLALLEIDISPLKYISTYQKLWGITFIVLTIMFVYSYVSLFRMKNK</sequence>
<evidence type="ECO:0000256" key="7">
    <source>
        <dbReference type="SAM" id="Phobius"/>
    </source>
</evidence>
<dbReference type="Proteomes" id="UP000030901">
    <property type="component" value="Chromosome"/>
</dbReference>
<dbReference type="RefSeq" id="WP_039104467.1">
    <property type="nucleotide sequence ID" value="NZ_CP009056.1"/>
</dbReference>
<feature type="transmembrane region" description="Helical" evidence="7">
    <location>
        <begin position="330"/>
        <end position="348"/>
    </location>
</feature>
<comment type="subcellular location">
    <subcellularLocation>
        <location evidence="1">Cell membrane</location>
        <topology evidence="1">Multi-pass membrane protein</topology>
    </subcellularLocation>
</comment>
<keyword evidence="3" id="KW-1003">Cell membrane</keyword>
<dbReference type="GO" id="GO:0005886">
    <property type="term" value="C:plasma membrane"/>
    <property type="evidence" value="ECO:0007669"/>
    <property type="project" value="UniProtKB-SubCell"/>
</dbReference>
<evidence type="ECO:0000256" key="6">
    <source>
        <dbReference type="ARBA" id="ARBA00023136"/>
    </source>
</evidence>
<dbReference type="InterPro" id="IPR036259">
    <property type="entry name" value="MFS_trans_sf"/>
</dbReference>
<dbReference type="HOGENOM" id="CLU_000960_28_3_6"/>
<feature type="transmembrane region" description="Helical" evidence="7">
    <location>
        <begin position="429"/>
        <end position="449"/>
    </location>
</feature>
<feature type="transmembrane region" description="Helical" evidence="7">
    <location>
        <begin position="267"/>
        <end position="291"/>
    </location>
</feature>
<evidence type="ECO:0000256" key="3">
    <source>
        <dbReference type="ARBA" id="ARBA00022475"/>
    </source>
</evidence>
<reference evidence="9 10" key="1">
    <citation type="journal article" date="2014" name="Appl. Environ. Microbiol.">
        <title>Gut symbionts from distinct hosts exhibit genotoxic activity via divergent colibactin biosynthetic pathways.</title>
        <authorList>
            <person name="Engel P."/>
            <person name="Vizcaino M.I."/>
            <person name="Crawford J.M."/>
        </authorList>
    </citation>
    <scope>NUCLEOTIDE SEQUENCE [LARGE SCALE GENOMIC DNA]</scope>
    <source>
        <strain evidence="9 10">PEB0191</strain>
    </source>
</reference>
<dbReference type="PANTHER" id="PTHR42718:SF46">
    <property type="entry name" value="BLR6921 PROTEIN"/>
    <property type="match status" value="1"/>
</dbReference>
<accession>A0A0A7S026</accession>
<gene>
    <name evidence="9" type="ORF">FPB0191_01048</name>
</gene>
<dbReference type="GO" id="GO:0022857">
    <property type="term" value="F:transmembrane transporter activity"/>
    <property type="evidence" value="ECO:0007669"/>
    <property type="project" value="InterPro"/>
</dbReference>
<feature type="transmembrane region" description="Helical" evidence="7">
    <location>
        <begin position="110"/>
        <end position="128"/>
    </location>
</feature>
<feature type="transmembrane region" description="Helical" evidence="7">
    <location>
        <begin position="140"/>
        <end position="159"/>
    </location>
</feature>
<feature type="transmembrane region" description="Helical" evidence="7">
    <location>
        <begin position="396"/>
        <end position="417"/>
    </location>
</feature>
<dbReference type="Gene3D" id="1.20.1250.20">
    <property type="entry name" value="MFS general substrate transporter like domains"/>
    <property type="match status" value="1"/>
</dbReference>
<keyword evidence="4 7" id="KW-0812">Transmembrane</keyword>
<feature type="transmembrane region" description="Helical" evidence="7">
    <location>
        <begin position="165"/>
        <end position="186"/>
    </location>
</feature>
<feature type="transmembrane region" description="Helical" evidence="7">
    <location>
        <begin position="198"/>
        <end position="218"/>
    </location>
</feature>
<evidence type="ECO:0000313" key="9">
    <source>
        <dbReference type="EMBL" id="AJA44874.1"/>
    </source>
</evidence>
<name>A0A0A7S026_FRIPE</name>
<dbReference type="PROSITE" id="PS50850">
    <property type="entry name" value="MFS"/>
    <property type="match status" value="1"/>
</dbReference>
<proteinExistence type="predicted"/>
<evidence type="ECO:0000256" key="5">
    <source>
        <dbReference type="ARBA" id="ARBA00022989"/>
    </source>
</evidence>
<dbReference type="PANTHER" id="PTHR42718">
    <property type="entry name" value="MAJOR FACILITATOR SUPERFAMILY MULTIDRUG TRANSPORTER MFSC"/>
    <property type="match status" value="1"/>
</dbReference>
<keyword evidence="2" id="KW-0813">Transport</keyword>
<feature type="transmembrane region" description="Helical" evidence="7">
    <location>
        <begin position="49"/>
        <end position="68"/>
    </location>
</feature>
<feature type="transmembrane region" description="Helical" evidence="7">
    <location>
        <begin position="354"/>
        <end position="375"/>
    </location>
</feature>
<evidence type="ECO:0000256" key="4">
    <source>
        <dbReference type="ARBA" id="ARBA00022692"/>
    </source>
</evidence>
<evidence type="ECO:0000256" key="1">
    <source>
        <dbReference type="ARBA" id="ARBA00004651"/>
    </source>
</evidence>
<keyword evidence="6 7" id="KW-0472">Membrane</keyword>
<dbReference type="InterPro" id="IPR020846">
    <property type="entry name" value="MFS_dom"/>
</dbReference>
<organism evidence="9 10">
    <name type="scientific">Frischella perrara</name>
    <dbReference type="NCBI Taxonomy" id="1267021"/>
    <lineage>
        <taxon>Bacteria</taxon>
        <taxon>Pseudomonadati</taxon>
        <taxon>Pseudomonadota</taxon>
        <taxon>Gammaproteobacteria</taxon>
        <taxon>Orbales</taxon>
        <taxon>Orbaceae</taxon>
        <taxon>Frischella</taxon>
    </lineage>
</organism>
<dbReference type="EMBL" id="CP009056">
    <property type="protein sequence ID" value="AJA44874.1"/>
    <property type="molecule type" value="Genomic_DNA"/>
</dbReference>
<feature type="transmembrane region" description="Helical" evidence="7">
    <location>
        <begin position="12"/>
        <end position="37"/>
    </location>
</feature>
<evidence type="ECO:0000313" key="10">
    <source>
        <dbReference type="Proteomes" id="UP000030901"/>
    </source>
</evidence>
<keyword evidence="5 7" id="KW-1133">Transmembrane helix</keyword>
<dbReference type="OrthoDB" id="2412976at2"/>
<feature type="transmembrane region" description="Helical" evidence="7">
    <location>
        <begin position="80"/>
        <end position="98"/>
    </location>
</feature>
<dbReference type="KEGG" id="fpp:FPB0191_01048"/>
<dbReference type="STRING" id="1267021.FPB0191_01048"/>
<dbReference type="Pfam" id="PF07690">
    <property type="entry name" value="MFS_1"/>
    <property type="match status" value="1"/>
</dbReference>